<dbReference type="PROSITE" id="PS00798">
    <property type="entry name" value="ALDOKETO_REDUCTASE_1"/>
    <property type="match status" value="1"/>
</dbReference>
<evidence type="ECO:0000256" key="1">
    <source>
        <dbReference type="ARBA" id="ARBA00007905"/>
    </source>
</evidence>
<organism evidence="8 9">
    <name type="scientific">Paraliobacillus ryukyuensis</name>
    <dbReference type="NCBI Taxonomy" id="200904"/>
    <lineage>
        <taxon>Bacteria</taxon>
        <taxon>Bacillati</taxon>
        <taxon>Bacillota</taxon>
        <taxon>Bacilli</taxon>
        <taxon>Bacillales</taxon>
        <taxon>Bacillaceae</taxon>
        <taxon>Paraliobacillus</taxon>
    </lineage>
</organism>
<feature type="active site" description="Proton donor" evidence="4">
    <location>
        <position position="52"/>
    </location>
</feature>
<evidence type="ECO:0000256" key="4">
    <source>
        <dbReference type="PIRSR" id="PIRSR000097-1"/>
    </source>
</evidence>
<dbReference type="PIRSF" id="PIRSF000097">
    <property type="entry name" value="AKR"/>
    <property type="match status" value="1"/>
</dbReference>
<dbReference type="EMBL" id="QNRI01000007">
    <property type="protein sequence ID" value="RBO97112.1"/>
    <property type="molecule type" value="Genomic_DNA"/>
</dbReference>
<dbReference type="Pfam" id="PF00248">
    <property type="entry name" value="Aldo_ket_red"/>
    <property type="match status" value="1"/>
</dbReference>
<dbReference type="InterPro" id="IPR023210">
    <property type="entry name" value="NADP_OxRdtase_dom"/>
</dbReference>
<evidence type="ECO:0000256" key="6">
    <source>
        <dbReference type="PIRSR" id="PIRSR000097-3"/>
    </source>
</evidence>
<dbReference type="GO" id="GO:0016616">
    <property type="term" value="F:oxidoreductase activity, acting on the CH-OH group of donors, NAD or NADP as acceptor"/>
    <property type="evidence" value="ECO:0007669"/>
    <property type="project" value="UniProtKB-ARBA"/>
</dbReference>
<reference evidence="8 9" key="1">
    <citation type="submission" date="2018-06" db="EMBL/GenBank/DDBJ databases">
        <title>Genomic Encyclopedia of Type Strains, Phase IV (KMG-IV): sequencing the most valuable type-strain genomes for metagenomic binning, comparative biology and taxonomic classification.</title>
        <authorList>
            <person name="Goeker M."/>
        </authorList>
    </citation>
    <scope>NUCLEOTIDE SEQUENCE [LARGE SCALE GENOMIC DNA]</scope>
    <source>
        <strain evidence="8 9">DSM 15140</strain>
    </source>
</reference>
<feature type="site" description="Lowers pKa of active site Tyr" evidence="6">
    <location>
        <position position="77"/>
    </location>
</feature>
<dbReference type="OrthoDB" id="9804790at2"/>
<comment type="similarity">
    <text evidence="1">Belongs to the aldo/keto reductase family.</text>
</comment>
<dbReference type="SUPFAM" id="SSF51430">
    <property type="entry name" value="NAD(P)-linked oxidoreductase"/>
    <property type="match status" value="1"/>
</dbReference>
<protein>
    <submittedName>
        <fullName evidence="8">Diketogulonate reductase-like aldo/keto reductase</fullName>
    </submittedName>
</protein>
<dbReference type="InterPro" id="IPR018170">
    <property type="entry name" value="Aldo/ket_reductase_CS"/>
</dbReference>
<evidence type="ECO:0000259" key="7">
    <source>
        <dbReference type="Pfam" id="PF00248"/>
    </source>
</evidence>
<dbReference type="FunFam" id="3.20.20.100:FF:000015">
    <property type="entry name" value="Oxidoreductase, aldo/keto reductase family"/>
    <property type="match status" value="1"/>
</dbReference>
<dbReference type="CDD" id="cd19132">
    <property type="entry name" value="AKR_AKR5D1_E1"/>
    <property type="match status" value="1"/>
</dbReference>
<dbReference type="STRING" id="200904.GCA_900168775_01072"/>
<dbReference type="PRINTS" id="PR00069">
    <property type="entry name" value="ALDKETRDTASE"/>
</dbReference>
<dbReference type="Proteomes" id="UP000252254">
    <property type="component" value="Unassembled WGS sequence"/>
</dbReference>
<accession>A0A366E468</accession>
<evidence type="ECO:0000313" key="9">
    <source>
        <dbReference type="Proteomes" id="UP000252254"/>
    </source>
</evidence>
<evidence type="ECO:0000256" key="5">
    <source>
        <dbReference type="PIRSR" id="PIRSR000097-2"/>
    </source>
</evidence>
<keyword evidence="9" id="KW-1185">Reference proteome</keyword>
<dbReference type="AlphaFoldDB" id="A0A366E468"/>
<dbReference type="InterPro" id="IPR036812">
    <property type="entry name" value="NAD(P)_OxRdtase_dom_sf"/>
</dbReference>
<gene>
    <name evidence="8" type="ORF">DES48_10728</name>
</gene>
<evidence type="ECO:0000256" key="3">
    <source>
        <dbReference type="ARBA" id="ARBA00023002"/>
    </source>
</evidence>
<dbReference type="PROSITE" id="PS00062">
    <property type="entry name" value="ALDOKETO_REDUCTASE_2"/>
    <property type="match status" value="1"/>
</dbReference>
<evidence type="ECO:0000256" key="2">
    <source>
        <dbReference type="ARBA" id="ARBA00022857"/>
    </source>
</evidence>
<keyword evidence="2" id="KW-0521">NADP</keyword>
<sequence length="288" mass="33137">MTNNIQKWQLNDGNYIPSLGFGTYQLKGNEGATAIEAAINSGYRLLDSAYNYENEGVVGEGIRRSSVPREELVVTSKLPGRYHRYEDAVKTIQESLYRTNLNYYDIYLIHWPNPSQDLYVEAWQALIDAKKWGLIRSIGVCNFLPEHLKRLKEETGVVPAINQIELHPFFNQEEQRKVNDSYNIITQAWSPLYRAKDISDNQILKGIADKYDKSVPQVILRWHYQLGNIAIPKSANPNRQLENKAIFDFKLDESDMMTIIGTHHLLHNSCISTFLFLPFVSLRAISSR</sequence>
<dbReference type="Gene3D" id="3.20.20.100">
    <property type="entry name" value="NADP-dependent oxidoreductase domain"/>
    <property type="match status" value="1"/>
</dbReference>
<dbReference type="PANTHER" id="PTHR43827:SF3">
    <property type="entry name" value="NADP-DEPENDENT OXIDOREDUCTASE DOMAIN-CONTAINING PROTEIN"/>
    <property type="match status" value="1"/>
</dbReference>
<dbReference type="InterPro" id="IPR020471">
    <property type="entry name" value="AKR"/>
</dbReference>
<dbReference type="PROSITE" id="PS00063">
    <property type="entry name" value="ALDOKETO_REDUCTASE_3"/>
    <property type="match status" value="1"/>
</dbReference>
<proteinExistence type="inferred from homology"/>
<keyword evidence="3" id="KW-0560">Oxidoreductase</keyword>
<feature type="binding site" evidence="5">
    <location>
        <position position="110"/>
    </location>
    <ligand>
        <name>substrate</name>
    </ligand>
</feature>
<evidence type="ECO:0000313" key="8">
    <source>
        <dbReference type="EMBL" id="RBO97112.1"/>
    </source>
</evidence>
<dbReference type="RefSeq" id="WP_113869067.1">
    <property type="nucleotide sequence ID" value="NZ_BAABQN010000007.1"/>
</dbReference>
<comment type="caution">
    <text evidence="8">The sequence shown here is derived from an EMBL/GenBank/DDBJ whole genome shotgun (WGS) entry which is preliminary data.</text>
</comment>
<feature type="domain" description="NADP-dependent oxidoreductase" evidence="7">
    <location>
        <begin position="19"/>
        <end position="259"/>
    </location>
</feature>
<dbReference type="PANTHER" id="PTHR43827">
    <property type="entry name" value="2,5-DIKETO-D-GLUCONIC ACID REDUCTASE"/>
    <property type="match status" value="1"/>
</dbReference>
<name>A0A366E468_9BACI</name>